<feature type="compositionally biased region" description="Low complexity" evidence="9">
    <location>
        <begin position="307"/>
        <end position="320"/>
    </location>
</feature>
<evidence type="ECO:0000256" key="10">
    <source>
        <dbReference type="SAM" id="Phobius"/>
    </source>
</evidence>
<dbReference type="EMBL" id="JBBPBM010002780">
    <property type="protein sequence ID" value="KAK8474746.1"/>
    <property type="molecule type" value="Genomic_DNA"/>
</dbReference>
<reference evidence="11 12" key="1">
    <citation type="journal article" date="2024" name="G3 (Bethesda)">
        <title>Genome assembly of Hibiscus sabdariffa L. provides insights into metabolisms of medicinal natural products.</title>
        <authorList>
            <person name="Kim T."/>
        </authorList>
    </citation>
    <scope>NUCLEOTIDE SEQUENCE [LARGE SCALE GENOMIC DNA]</scope>
    <source>
        <strain evidence="11">TK-2024</strain>
        <tissue evidence="11">Old leaves</tissue>
    </source>
</reference>
<dbReference type="InterPro" id="IPR001289">
    <property type="entry name" value="NFYA"/>
</dbReference>
<dbReference type="InterPro" id="IPR018362">
    <property type="entry name" value="CCAAT-binding_factor_CS"/>
</dbReference>
<feature type="region of interest" description="Disordered" evidence="9">
    <location>
        <begin position="268"/>
        <end position="366"/>
    </location>
</feature>
<keyword evidence="10" id="KW-1133">Transmembrane helix</keyword>
<dbReference type="PANTHER" id="PTHR12632">
    <property type="entry name" value="TRANSCRIPTION FACTOR NF-Y ALPHA-RELATED"/>
    <property type="match status" value="1"/>
</dbReference>
<dbReference type="Pfam" id="PF02045">
    <property type="entry name" value="CBFB_NFYA"/>
    <property type="match status" value="1"/>
</dbReference>
<evidence type="ECO:0000256" key="1">
    <source>
        <dbReference type="ARBA" id="ARBA00004123"/>
    </source>
</evidence>
<dbReference type="PRINTS" id="PR00616">
    <property type="entry name" value="CCAATSUBUNTB"/>
</dbReference>
<evidence type="ECO:0000256" key="4">
    <source>
        <dbReference type="ARBA" id="ARBA00023159"/>
    </source>
</evidence>
<evidence type="ECO:0000256" key="6">
    <source>
        <dbReference type="ARBA" id="ARBA00023242"/>
    </source>
</evidence>
<protein>
    <recommendedName>
        <fullName evidence="8">Nuclear transcription factor Y subunit</fullName>
    </recommendedName>
</protein>
<feature type="transmembrane region" description="Helical" evidence="10">
    <location>
        <begin position="21"/>
        <end position="44"/>
    </location>
</feature>
<dbReference type="Gene3D" id="6.10.250.2430">
    <property type="match status" value="1"/>
</dbReference>
<keyword evidence="5 8" id="KW-0804">Transcription</keyword>
<organism evidence="11 12">
    <name type="scientific">Hibiscus sabdariffa</name>
    <name type="common">roselle</name>
    <dbReference type="NCBI Taxonomy" id="183260"/>
    <lineage>
        <taxon>Eukaryota</taxon>
        <taxon>Viridiplantae</taxon>
        <taxon>Streptophyta</taxon>
        <taxon>Embryophyta</taxon>
        <taxon>Tracheophyta</taxon>
        <taxon>Spermatophyta</taxon>
        <taxon>Magnoliopsida</taxon>
        <taxon>eudicotyledons</taxon>
        <taxon>Gunneridae</taxon>
        <taxon>Pentapetalae</taxon>
        <taxon>rosids</taxon>
        <taxon>malvids</taxon>
        <taxon>Malvales</taxon>
        <taxon>Malvaceae</taxon>
        <taxon>Malvoideae</taxon>
        <taxon>Hibiscus</taxon>
    </lineage>
</organism>
<sequence length="366" mass="39572">MEPGIITVEDPPPPNKKKLGFLLFSVSSLELVSGMFFVFSFSSLGSGFLDIDKCFGGMQSKSEGGGRLEPDLHGVPPTAVYSEPWWRNSGYGAISLRVRGGNASNSSSGECPNGSESNDGQTLSNGGVNKEDDVNKETQTAVSSRSVGNGGQEHHNLQHVASSMPSMHDERLTQPPQLELVGHSIAFASNPYQDPFYGGMMAAYGHQPLGYPPFAGMPHARMALPIEETQEPVYVNAKQYQGILRRRQARAKAELEKKDIKVRKPYLHESRHQHAMRRARGSGGRFAKKTDAVSSKQMAEEKGTGSGYTLSSQSASSSGSEPYPANFVETWNSTLSQQESSGSHMPGTHHINSSGHYQKRGGSILA</sequence>
<keyword evidence="10" id="KW-0472">Membrane</keyword>
<evidence type="ECO:0000256" key="7">
    <source>
        <dbReference type="ARBA" id="ARBA00025911"/>
    </source>
</evidence>
<feature type="region of interest" description="Disordered" evidence="9">
    <location>
        <begin position="102"/>
        <end position="153"/>
    </location>
</feature>
<comment type="function">
    <text evidence="8">Component of the sequence-specific heterotrimeric transcription factor (NF-Y) which specifically recognizes a 5'-CCAAT-3' box motif found in the promoters of its target genes.</text>
</comment>
<evidence type="ECO:0000256" key="8">
    <source>
        <dbReference type="RuleBase" id="RU367155"/>
    </source>
</evidence>
<comment type="caution">
    <text evidence="11">The sequence shown here is derived from an EMBL/GenBank/DDBJ whole genome shotgun (WGS) entry which is preliminary data.</text>
</comment>
<name>A0ABR1Z6L0_9ROSI</name>
<dbReference type="SMART" id="SM00521">
    <property type="entry name" value="CBF"/>
    <property type="match status" value="1"/>
</dbReference>
<keyword evidence="10" id="KW-0812">Transmembrane</keyword>
<evidence type="ECO:0000256" key="2">
    <source>
        <dbReference type="ARBA" id="ARBA00023015"/>
    </source>
</evidence>
<gene>
    <name evidence="11" type="ORF">V6N12_018035</name>
</gene>
<dbReference type="PROSITE" id="PS51152">
    <property type="entry name" value="NFYA_HAP2_2"/>
    <property type="match status" value="1"/>
</dbReference>
<evidence type="ECO:0000313" key="12">
    <source>
        <dbReference type="Proteomes" id="UP001472677"/>
    </source>
</evidence>
<comment type="subcellular location">
    <subcellularLocation>
        <location evidence="1 8">Nucleus</location>
    </subcellularLocation>
</comment>
<dbReference type="PROSITE" id="PS00686">
    <property type="entry name" value="NFYA_HAP2_1"/>
    <property type="match status" value="1"/>
</dbReference>
<evidence type="ECO:0000256" key="5">
    <source>
        <dbReference type="ARBA" id="ARBA00023163"/>
    </source>
</evidence>
<feature type="compositionally biased region" description="Polar residues" evidence="9">
    <location>
        <begin position="102"/>
        <end position="127"/>
    </location>
</feature>
<proteinExistence type="inferred from homology"/>
<evidence type="ECO:0000256" key="9">
    <source>
        <dbReference type="SAM" id="MobiDB-lite"/>
    </source>
</evidence>
<keyword evidence="12" id="KW-1185">Reference proteome</keyword>
<feature type="compositionally biased region" description="Polar residues" evidence="9">
    <location>
        <begin position="329"/>
        <end position="343"/>
    </location>
</feature>
<accession>A0ABR1Z6L0</accession>
<evidence type="ECO:0000313" key="11">
    <source>
        <dbReference type="EMBL" id="KAK8474746.1"/>
    </source>
</evidence>
<keyword evidence="6 8" id="KW-0539">Nucleus</keyword>
<evidence type="ECO:0000256" key="3">
    <source>
        <dbReference type="ARBA" id="ARBA00023125"/>
    </source>
</evidence>
<comment type="subunit">
    <text evidence="7">Heterotrimeric transcription factor composed of three components, NF-YA, NF-YB and NF-YC. NF-YB and NF-YC must interact and dimerize for NF-YA association and DNA binding.</text>
</comment>
<keyword evidence="2 8" id="KW-0805">Transcription regulation</keyword>
<dbReference type="Proteomes" id="UP001472677">
    <property type="component" value="Unassembled WGS sequence"/>
</dbReference>
<feature type="compositionally biased region" description="Polar residues" evidence="9">
    <location>
        <begin position="137"/>
        <end position="147"/>
    </location>
</feature>
<comment type="similarity">
    <text evidence="8">Belongs to the NFYA/HAP2 subunit family.</text>
</comment>
<keyword evidence="3 8" id="KW-0238">DNA-binding</keyword>
<keyword evidence="4" id="KW-0010">Activator</keyword>